<protein>
    <submittedName>
        <fullName evidence="2">Stage II sporulation protein M</fullName>
    </submittedName>
</protein>
<feature type="transmembrane region" description="Helical" evidence="1">
    <location>
        <begin position="311"/>
        <end position="329"/>
    </location>
</feature>
<feature type="transmembrane region" description="Helical" evidence="1">
    <location>
        <begin position="112"/>
        <end position="134"/>
    </location>
</feature>
<keyword evidence="1" id="KW-1133">Transmembrane helix</keyword>
<evidence type="ECO:0000313" key="3">
    <source>
        <dbReference type="Proteomes" id="UP001197214"/>
    </source>
</evidence>
<dbReference type="EMBL" id="JAHWZX010000004">
    <property type="protein sequence ID" value="MBW4330298.1"/>
    <property type="molecule type" value="Genomic_DNA"/>
</dbReference>
<dbReference type="PANTHER" id="PTHR35337:SF1">
    <property type="entry name" value="SLR1478 PROTEIN"/>
    <property type="match status" value="1"/>
</dbReference>
<feature type="transmembrane region" description="Helical" evidence="1">
    <location>
        <begin position="215"/>
        <end position="237"/>
    </location>
</feature>
<evidence type="ECO:0000313" key="2">
    <source>
        <dbReference type="EMBL" id="MBW4330298.1"/>
    </source>
</evidence>
<keyword evidence="1" id="KW-0812">Transmembrane</keyword>
<dbReference type="Pfam" id="PF01944">
    <property type="entry name" value="SpoIIM"/>
    <property type="match status" value="1"/>
</dbReference>
<proteinExistence type="predicted"/>
<dbReference type="InterPro" id="IPR002798">
    <property type="entry name" value="SpoIIM-like"/>
</dbReference>
<dbReference type="PANTHER" id="PTHR35337">
    <property type="entry name" value="SLR1478 PROTEIN"/>
    <property type="match status" value="1"/>
</dbReference>
<sequence length="334" mass="36249">MTDAAAPLFTAHHFRLERETDWAELESLLDRVEKKSPKKLSEDELIALPRLYRTTLSALSVARETSLDAAMIAYLESLSTRAYFILYGCRDPWLRQVTGFFRIGLPSAVRALAPEIIVITLLLLASIFAGYQLVAHDPSWFYAMISEPMAAGRDMQASTQNMRASLYDPPQSGGLEIFATALFTHNSQIAILAFALGFALGIPTILLVAQNGAMLGAFFAAYIPHGLGIGFLAWVSIHGTTEFGAIILASAAGLHIGRGVAFPGRRSRFAAAADAGKRAALVMIGVVLMLLVAGLLEGFGRQLIRTDTARLSIAGAMMLLWITYFSFAGRRRHG</sequence>
<feature type="transmembrane region" description="Helical" evidence="1">
    <location>
        <begin position="189"/>
        <end position="208"/>
    </location>
</feature>
<name>A0ABS6XKF3_9SPHN</name>
<gene>
    <name evidence="2" type="ORF">KY084_05355</name>
</gene>
<keyword evidence="3" id="KW-1185">Reference proteome</keyword>
<accession>A0ABS6XKF3</accession>
<reference evidence="2 3" key="1">
    <citation type="submission" date="2021-07" db="EMBL/GenBank/DDBJ databases">
        <title>Stakelama flava sp. nov., a novel endophytic bacterium isolated from branch of Kandelia candel.</title>
        <authorList>
            <person name="Tuo L."/>
        </authorList>
    </citation>
    <scope>NUCLEOTIDE SEQUENCE [LARGE SCALE GENOMIC DNA]</scope>
    <source>
        <strain evidence="2 3">CBK3Z-3</strain>
    </source>
</reference>
<feature type="transmembrane region" description="Helical" evidence="1">
    <location>
        <begin position="281"/>
        <end position="299"/>
    </location>
</feature>
<dbReference type="Proteomes" id="UP001197214">
    <property type="component" value="Unassembled WGS sequence"/>
</dbReference>
<organism evidence="2 3">
    <name type="scientific">Stakelama flava</name>
    <dbReference type="NCBI Taxonomy" id="2860338"/>
    <lineage>
        <taxon>Bacteria</taxon>
        <taxon>Pseudomonadati</taxon>
        <taxon>Pseudomonadota</taxon>
        <taxon>Alphaproteobacteria</taxon>
        <taxon>Sphingomonadales</taxon>
        <taxon>Sphingomonadaceae</taxon>
        <taxon>Stakelama</taxon>
    </lineage>
</organism>
<evidence type="ECO:0000256" key="1">
    <source>
        <dbReference type="SAM" id="Phobius"/>
    </source>
</evidence>
<comment type="caution">
    <text evidence="2">The sequence shown here is derived from an EMBL/GenBank/DDBJ whole genome shotgun (WGS) entry which is preliminary data.</text>
</comment>
<feature type="transmembrane region" description="Helical" evidence="1">
    <location>
        <begin position="243"/>
        <end position="261"/>
    </location>
</feature>
<dbReference type="RefSeq" id="WP_219237423.1">
    <property type="nucleotide sequence ID" value="NZ_JAHWZX010000004.1"/>
</dbReference>
<keyword evidence="1" id="KW-0472">Membrane</keyword>